<evidence type="ECO:0000313" key="2">
    <source>
        <dbReference type="Proteomes" id="UP000009168"/>
    </source>
</evidence>
<sequence>MYKRIQQKIKDADYERDMQEVLEIMNDKREQYLKSKNIIEADPEEPQEQQYEEKQIKVSTCRLCKQNFKATQAALNNHLLSGLHQQKLVEYKKRYSRYLYQMKRLIFKNRLSVHNKLSKLKYFRLAYQFE</sequence>
<dbReference type="KEGG" id="tet:TTHERM_00190840"/>
<organism evidence="1 2">
    <name type="scientific">Tetrahymena thermophila (strain SB210)</name>
    <dbReference type="NCBI Taxonomy" id="312017"/>
    <lineage>
        <taxon>Eukaryota</taxon>
        <taxon>Sar</taxon>
        <taxon>Alveolata</taxon>
        <taxon>Ciliophora</taxon>
        <taxon>Intramacronucleata</taxon>
        <taxon>Oligohymenophorea</taxon>
        <taxon>Hymenostomatida</taxon>
        <taxon>Tetrahymenina</taxon>
        <taxon>Tetrahymenidae</taxon>
        <taxon>Tetrahymena</taxon>
    </lineage>
</organism>
<dbReference type="RefSeq" id="XP_001016661.2">
    <property type="nucleotide sequence ID" value="XM_001016661.2"/>
</dbReference>
<protein>
    <submittedName>
        <fullName evidence="1">Uncharacterized protein</fullName>
    </submittedName>
</protein>
<dbReference type="InParanoid" id="I7LV06"/>
<name>I7LV06_TETTS</name>
<accession>I7LV06</accession>
<dbReference type="AlphaFoldDB" id="I7LV06"/>
<dbReference type="GeneID" id="7840098"/>
<keyword evidence="2" id="KW-1185">Reference proteome</keyword>
<dbReference type="Proteomes" id="UP000009168">
    <property type="component" value="Unassembled WGS sequence"/>
</dbReference>
<dbReference type="EMBL" id="GG662693">
    <property type="protein sequence ID" value="EAR96416.2"/>
    <property type="molecule type" value="Genomic_DNA"/>
</dbReference>
<gene>
    <name evidence="1" type="ORF">TTHERM_00190840</name>
</gene>
<reference evidence="2" key="1">
    <citation type="journal article" date="2006" name="PLoS Biol.">
        <title>Macronuclear genome sequence of the ciliate Tetrahymena thermophila, a model eukaryote.</title>
        <authorList>
            <person name="Eisen J.A."/>
            <person name="Coyne R.S."/>
            <person name="Wu M."/>
            <person name="Wu D."/>
            <person name="Thiagarajan M."/>
            <person name="Wortman J.R."/>
            <person name="Badger J.H."/>
            <person name="Ren Q."/>
            <person name="Amedeo P."/>
            <person name="Jones K.M."/>
            <person name="Tallon L.J."/>
            <person name="Delcher A.L."/>
            <person name="Salzberg S.L."/>
            <person name="Silva J.C."/>
            <person name="Haas B.J."/>
            <person name="Majoros W.H."/>
            <person name="Farzad M."/>
            <person name="Carlton J.M."/>
            <person name="Smith R.K. Jr."/>
            <person name="Garg J."/>
            <person name="Pearlman R.E."/>
            <person name="Karrer K.M."/>
            <person name="Sun L."/>
            <person name="Manning G."/>
            <person name="Elde N.C."/>
            <person name="Turkewitz A.P."/>
            <person name="Asai D.J."/>
            <person name="Wilkes D.E."/>
            <person name="Wang Y."/>
            <person name="Cai H."/>
            <person name="Collins K."/>
            <person name="Stewart B.A."/>
            <person name="Lee S.R."/>
            <person name="Wilamowska K."/>
            <person name="Weinberg Z."/>
            <person name="Ruzzo W.L."/>
            <person name="Wloga D."/>
            <person name="Gaertig J."/>
            <person name="Frankel J."/>
            <person name="Tsao C.-C."/>
            <person name="Gorovsky M.A."/>
            <person name="Keeling P.J."/>
            <person name="Waller R.F."/>
            <person name="Patron N.J."/>
            <person name="Cherry J.M."/>
            <person name="Stover N.A."/>
            <person name="Krieger C.J."/>
            <person name="del Toro C."/>
            <person name="Ryder H.F."/>
            <person name="Williamson S.C."/>
            <person name="Barbeau R.A."/>
            <person name="Hamilton E.P."/>
            <person name="Orias E."/>
        </authorList>
    </citation>
    <scope>NUCLEOTIDE SEQUENCE [LARGE SCALE GENOMIC DNA]</scope>
    <source>
        <strain evidence="2">SB210</strain>
    </source>
</reference>
<evidence type="ECO:0000313" key="1">
    <source>
        <dbReference type="EMBL" id="EAR96416.2"/>
    </source>
</evidence>
<proteinExistence type="predicted"/>